<evidence type="ECO:0000313" key="2">
    <source>
        <dbReference type="Proteomes" id="UP000663848"/>
    </source>
</evidence>
<comment type="caution">
    <text evidence="1">The sequence shown here is derived from an EMBL/GenBank/DDBJ whole genome shotgun (WGS) entry which is preliminary data.</text>
</comment>
<sequence length="76" mass="9168">MRKNIIYNIIEEEKLPTDHYRAMFIHFSYCLNIRTLPTKFHTLWNEYFSESPINEIIPVIGTQNVQNLQKQLVENK</sequence>
<proteinExistence type="predicted"/>
<reference evidence="1" key="1">
    <citation type="submission" date="2021-02" db="EMBL/GenBank/DDBJ databases">
        <authorList>
            <person name="Nowell W R."/>
        </authorList>
    </citation>
    <scope>NUCLEOTIDE SEQUENCE</scope>
</reference>
<dbReference type="EMBL" id="CAJOBR010067354">
    <property type="protein sequence ID" value="CAF5088378.1"/>
    <property type="molecule type" value="Genomic_DNA"/>
</dbReference>
<name>A0A822E1A0_9BILA</name>
<accession>A0A822E1A0</accession>
<organism evidence="1 2">
    <name type="scientific">Rotaria socialis</name>
    <dbReference type="NCBI Taxonomy" id="392032"/>
    <lineage>
        <taxon>Eukaryota</taxon>
        <taxon>Metazoa</taxon>
        <taxon>Spiralia</taxon>
        <taxon>Gnathifera</taxon>
        <taxon>Rotifera</taxon>
        <taxon>Eurotatoria</taxon>
        <taxon>Bdelloidea</taxon>
        <taxon>Philodinida</taxon>
        <taxon>Philodinidae</taxon>
        <taxon>Rotaria</taxon>
    </lineage>
</organism>
<gene>
    <name evidence="1" type="ORF">QYT958_LOCUS44223</name>
</gene>
<dbReference type="AlphaFoldDB" id="A0A822E1A0"/>
<dbReference type="Proteomes" id="UP000663848">
    <property type="component" value="Unassembled WGS sequence"/>
</dbReference>
<evidence type="ECO:0000313" key="1">
    <source>
        <dbReference type="EMBL" id="CAF5088378.1"/>
    </source>
</evidence>
<feature type="non-terminal residue" evidence="1">
    <location>
        <position position="1"/>
    </location>
</feature>
<protein>
    <submittedName>
        <fullName evidence="1">Uncharacterized protein</fullName>
    </submittedName>
</protein>